<feature type="region of interest" description="Disordered" evidence="1">
    <location>
        <begin position="1"/>
        <end position="52"/>
    </location>
</feature>
<name>A0A8C6HXJ2_MUSSI</name>
<dbReference type="GeneTree" id="ENSGT01140000286298"/>
<reference evidence="2" key="1">
    <citation type="submission" date="2025-08" db="UniProtKB">
        <authorList>
            <consortium name="Ensembl"/>
        </authorList>
    </citation>
    <scope>IDENTIFICATION</scope>
</reference>
<evidence type="ECO:0000313" key="3">
    <source>
        <dbReference type="Proteomes" id="UP000694415"/>
    </source>
</evidence>
<organism evidence="2 3">
    <name type="scientific">Mus spicilegus</name>
    <name type="common">Mound-building mouse</name>
    <dbReference type="NCBI Taxonomy" id="10103"/>
    <lineage>
        <taxon>Eukaryota</taxon>
        <taxon>Metazoa</taxon>
        <taxon>Chordata</taxon>
        <taxon>Craniata</taxon>
        <taxon>Vertebrata</taxon>
        <taxon>Euteleostomi</taxon>
        <taxon>Mammalia</taxon>
        <taxon>Eutheria</taxon>
        <taxon>Euarchontoglires</taxon>
        <taxon>Glires</taxon>
        <taxon>Rodentia</taxon>
        <taxon>Myomorpha</taxon>
        <taxon>Muroidea</taxon>
        <taxon>Muridae</taxon>
        <taxon>Murinae</taxon>
        <taxon>Mus</taxon>
        <taxon>Mus</taxon>
    </lineage>
</organism>
<proteinExistence type="predicted"/>
<dbReference type="Ensembl" id="ENSMSIT00000034549.1">
    <property type="protein sequence ID" value="ENSMSIP00000027403.1"/>
    <property type="gene ID" value="ENSMSIG00000023125.1"/>
</dbReference>
<evidence type="ECO:0000256" key="1">
    <source>
        <dbReference type="SAM" id="MobiDB-lite"/>
    </source>
</evidence>
<evidence type="ECO:0000313" key="2">
    <source>
        <dbReference type="Ensembl" id="ENSMSIP00000027403.1"/>
    </source>
</evidence>
<accession>A0A8C6HXJ2</accession>
<reference evidence="2" key="2">
    <citation type="submission" date="2025-09" db="UniProtKB">
        <authorList>
            <consortium name="Ensembl"/>
        </authorList>
    </citation>
    <scope>IDENTIFICATION</scope>
</reference>
<dbReference type="Proteomes" id="UP000694415">
    <property type="component" value="Unplaced"/>
</dbReference>
<protein>
    <submittedName>
        <fullName evidence="2">Uncharacterized protein</fullName>
    </submittedName>
</protein>
<sequence length="141" mass="14815">MPGWMNGKAGSGESGGASRAQRRPTAAVPGLNRKGPSCPCPARAPAGTTAAASRLRGTRRTCPFRCGSLCLARRGFWIAGFIPTRLGSSPLTFPSCSRWTLTSLPQPQPPSPKARACRETFESSLEVALVIPLSCSPSFVV</sequence>
<feature type="compositionally biased region" description="Low complexity" evidence="1">
    <location>
        <begin position="40"/>
        <end position="52"/>
    </location>
</feature>
<keyword evidence="3" id="KW-1185">Reference proteome</keyword>
<dbReference type="AlphaFoldDB" id="A0A8C6HXJ2"/>